<feature type="compositionally biased region" description="Polar residues" evidence="1">
    <location>
        <begin position="96"/>
        <end position="109"/>
    </location>
</feature>
<dbReference type="EMBL" id="MN740770">
    <property type="protein sequence ID" value="QHU10690.1"/>
    <property type="molecule type" value="Genomic_DNA"/>
</dbReference>
<dbReference type="AlphaFoldDB" id="A0A6C0K164"/>
<protein>
    <submittedName>
        <fullName evidence="2">Uncharacterized protein</fullName>
    </submittedName>
</protein>
<evidence type="ECO:0000256" key="1">
    <source>
        <dbReference type="SAM" id="MobiDB-lite"/>
    </source>
</evidence>
<name>A0A6C0K164_9ZZZZ</name>
<feature type="compositionally biased region" description="Low complexity" evidence="1">
    <location>
        <begin position="1"/>
        <end position="10"/>
    </location>
</feature>
<accession>A0A6C0K164</accession>
<sequence length="157" mass="16965">MSTTTNSTSSVANPLTSSSQMGGRGRRSRRMAKGSMRASRSASRSMALAGGRRRKRRGGQAYDSGNTYGTYVNGSVDSQLMRSNAPSNPGFASVGVQGQQSVRPVQSQQGGKRRTKRGGYWGQVLSTALVPFGLWAAQNRFSKRRGVKHGGKTRRHR</sequence>
<feature type="region of interest" description="Disordered" evidence="1">
    <location>
        <begin position="1"/>
        <end position="119"/>
    </location>
</feature>
<reference evidence="2" key="1">
    <citation type="journal article" date="2020" name="Nature">
        <title>Giant virus diversity and host interactions through global metagenomics.</title>
        <authorList>
            <person name="Schulz F."/>
            <person name="Roux S."/>
            <person name="Paez-Espino D."/>
            <person name="Jungbluth S."/>
            <person name="Walsh D.A."/>
            <person name="Denef V.J."/>
            <person name="McMahon K.D."/>
            <person name="Konstantinidis K.T."/>
            <person name="Eloe-Fadrosh E.A."/>
            <person name="Kyrpides N.C."/>
            <person name="Woyke T."/>
        </authorList>
    </citation>
    <scope>NUCLEOTIDE SEQUENCE</scope>
    <source>
        <strain evidence="2">GVMAG-S-1101165-83</strain>
    </source>
</reference>
<evidence type="ECO:0000313" key="2">
    <source>
        <dbReference type="EMBL" id="QHU10690.1"/>
    </source>
</evidence>
<feature type="compositionally biased region" description="Low complexity" evidence="1">
    <location>
        <begin position="33"/>
        <end position="50"/>
    </location>
</feature>
<feature type="compositionally biased region" description="Polar residues" evidence="1">
    <location>
        <begin position="63"/>
        <end position="87"/>
    </location>
</feature>
<organism evidence="2">
    <name type="scientific">viral metagenome</name>
    <dbReference type="NCBI Taxonomy" id="1070528"/>
    <lineage>
        <taxon>unclassified sequences</taxon>
        <taxon>metagenomes</taxon>
        <taxon>organismal metagenomes</taxon>
    </lineage>
</organism>
<proteinExistence type="predicted"/>